<keyword evidence="2" id="KW-1185">Reference proteome</keyword>
<comment type="caution">
    <text evidence="1">The sequence shown here is derived from an EMBL/GenBank/DDBJ whole genome shotgun (WGS) entry which is preliminary data.</text>
</comment>
<protein>
    <submittedName>
        <fullName evidence="1">Uncharacterized protein</fullName>
    </submittedName>
</protein>
<dbReference type="RefSeq" id="WP_380012404.1">
    <property type="nucleotide sequence ID" value="NZ_JADIKI010000023.1"/>
</dbReference>
<sequence length="522" mass="54981">MNTTTTIDAQDVSYTAPYTGAVTATQSELNQWTSLNVLNFMTETQRADILNNVGSIDCTAAFQAAINALPVQGGIIELPSGTIFMTTVQINRGYLYIRGNPKGTRIIDSSTTADLFQIGDGSTKVSGVRFENLSIWASSTKTAGTVFNCNQLESFQFVNVCVGSNDDYVANGNVNRLWNGYIFNRFAQGLVFGGEIVCANYPVQANGNVDQSFGAELVFDGGLDIQYSTKNNAVLLGGGTGGVYFGRVNISSCAGGIWWSKTLTDVNNREAFVSDLCTIDSCPSRAISVASDSLETLDLKGWISACGNDKSNPLLSSIWVDITTATPPVACEINASGLRVQDSLFDGVQVSSGTLNWVGGLLRSNGTGINGGHGLVFGAGRLNLSGVQVYNNGNSTRGYGLLINGAISYTVIGNNFFSNGQGSINNDNVGFSTTGLIRSNVGYVTENIGSTQILSGQTTVAVNHGLAAAPSLVLITMAGQQDGGAYAYVAPSSYTATQFTITYSVPAGANRPFVWQAFMGTE</sequence>
<name>A0ABW8IL72_9GAMM</name>
<organism evidence="1 2">
    <name type="scientific">Dyella humi</name>
    <dbReference type="NCBI Taxonomy" id="1770547"/>
    <lineage>
        <taxon>Bacteria</taxon>
        <taxon>Pseudomonadati</taxon>
        <taxon>Pseudomonadota</taxon>
        <taxon>Gammaproteobacteria</taxon>
        <taxon>Lysobacterales</taxon>
        <taxon>Rhodanobacteraceae</taxon>
        <taxon>Dyella</taxon>
    </lineage>
</organism>
<dbReference type="Gene3D" id="2.160.20.10">
    <property type="entry name" value="Single-stranded right-handed beta-helix, Pectin lyase-like"/>
    <property type="match status" value="1"/>
</dbReference>
<dbReference type="EMBL" id="JADIKI010000023">
    <property type="protein sequence ID" value="MFK2855475.1"/>
    <property type="molecule type" value="Genomic_DNA"/>
</dbReference>
<dbReference type="Proteomes" id="UP001620409">
    <property type="component" value="Unassembled WGS sequence"/>
</dbReference>
<proteinExistence type="predicted"/>
<evidence type="ECO:0000313" key="1">
    <source>
        <dbReference type="EMBL" id="MFK2855475.1"/>
    </source>
</evidence>
<dbReference type="InterPro" id="IPR011050">
    <property type="entry name" value="Pectin_lyase_fold/virulence"/>
</dbReference>
<gene>
    <name evidence="1" type="ORF">ISP18_12810</name>
</gene>
<reference evidence="1 2" key="1">
    <citation type="submission" date="2020-10" db="EMBL/GenBank/DDBJ databases">
        <title>Phylogeny of dyella-like bacteria.</title>
        <authorList>
            <person name="Fu J."/>
        </authorList>
    </citation>
    <scope>NUCLEOTIDE SEQUENCE [LARGE SCALE GENOMIC DNA]</scope>
    <source>
        <strain evidence="1 2">DHG40</strain>
    </source>
</reference>
<dbReference type="InterPro" id="IPR012334">
    <property type="entry name" value="Pectin_lyas_fold"/>
</dbReference>
<dbReference type="SUPFAM" id="SSF51126">
    <property type="entry name" value="Pectin lyase-like"/>
    <property type="match status" value="1"/>
</dbReference>
<accession>A0ABW8IL72</accession>
<evidence type="ECO:0000313" key="2">
    <source>
        <dbReference type="Proteomes" id="UP001620409"/>
    </source>
</evidence>